<feature type="domain" description="Reverse transcriptase" evidence="2">
    <location>
        <begin position="496"/>
        <end position="757"/>
    </location>
</feature>
<name>A0A1B6MGA2_9HEMI</name>
<dbReference type="PANTHER" id="PTHR33332">
    <property type="entry name" value="REVERSE TRANSCRIPTASE DOMAIN-CONTAINING PROTEIN"/>
    <property type="match status" value="1"/>
</dbReference>
<keyword evidence="1" id="KW-1133">Transmembrane helix</keyword>
<accession>A0A1B6MGA2</accession>
<dbReference type="InterPro" id="IPR000477">
    <property type="entry name" value="RT_dom"/>
</dbReference>
<protein>
    <recommendedName>
        <fullName evidence="2">Reverse transcriptase domain-containing protein</fullName>
    </recommendedName>
</protein>
<organism evidence="4">
    <name type="scientific">Graphocephala atropunctata</name>
    <dbReference type="NCBI Taxonomy" id="36148"/>
    <lineage>
        <taxon>Eukaryota</taxon>
        <taxon>Metazoa</taxon>
        <taxon>Ecdysozoa</taxon>
        <taxon>Arthropoda</taxon>
        <taxon>Hexapoda</taxon>
        <taxon>Insecta</taxon>
        <taxon>Pterygota</taxon>
        <taxon>Neoptera</taxon>
        <taxon>Paraneoptera</taxon>
        <taxon>Hemiptera</taxon>
        <taxon>Auchenorrhyncha</taxon>
        <taxon>Membracoidea</taxon>
        <taxon>Cicadellidae</taxon>
        <taxon>Cicadellinae</taxon>
        <taxon>Cicadellini</taxon>
        <taxon>Graphocephala</taxon>
    </lineage>
</organism>
<evidence type="ECO:0000313" key="3">
    <source>
        <dbReference type="EMBL" id="JAT21820.1"/>
    </source>
</evidence>
<evidence type="ECO:0000256" key="1">
    <source>
        <dbReference type="SAM" id="Phobius"/>
    </source>
</evidence>
<dbReference type="AlphaFoldDB" id="A0A1B6MGA2"/>
<dbReference type="Pfam" id="PF00078">
    <property type="entry name" value="RVT_1"/>
    <property type="match status" value="1"/>
</dbReference>
<dbReference type="GO" id="GO:0071897">
    <property type="term" value="P:DNA biosynthetic process"/>
    <property type="evidence" value="ECO:0007669"/>
    <property type="project" value="UniProtKB-ARBA"/>
</dbReference>
<dbReference type="SUPFAM" id="SSF56672">
    <property type="entry name" value="DNA/RNA polymerases"/>
    <property type="match status" value="1"/>
</dbReference>
<evidence type="ECO:0000259" key="2">
    <source>
        <dbReference type="PROSITE" id="PS50878"/>
    </source>
</evidence>
<feature type="transmembrane region" description="Helical" evidence="1">
    <location>
        <begin position="795"/>
        <end position="816"/>
    </location>
</feature>
<dbReference type="GO" id="GO:0003824">
    <property type="term" value="F:catalytic activity"/>
    <property type="evidence" value="ECO:0007669"/>
    <property type="project" value="InterPro"/>
</dbReference>
<dbReference type="EMBL" id="GEBQ01004997">
    <property type="protein sequence ID" value="JAT34980.1"/>
    <property type="molecule type" value="Transcribed_RNA"/>
</dbReference>
<sequence>MWVLDNIDSNDNTPRATTSIKVFSANVQSILSKLIELEVIISEDNFDVLCVCEHWCSIETKDLAILPGFLCASMFCRTQQTHGGVAVFVREELKYTVIDLTDLCQERHFEVAGVVVNFPDWSIALISLYRVPNGDKVIFFNTFEKLWLRLARMGLPIVVCGDLNLDVNIVDPTTTKLLNLLRSLDCYCANSLPTRNTSMLDNVISNLSRNLVNVTVLQPPISDHCALVTTLSRNVKALPISGREEKVIPSFTESNQNKFLIHLMNTDWSNILSEMAINHTFFDNFLKHFLNIMDVCFPLKTVKVRPKSRGPFKKIRLSREVLMLKEEVSKCHGLYMWALKYNTYTPETRTQYVVARKIYKQALVKFRLDNNAEYIASAPNSCKAAWEIINATRGASASEKVNHNLIPDDFNNAFLSSVRAACDVAPPSIPDSSRLLRSHVVTHQRFNWSPVSCDDVQKCVMAIKSGSSKDIYDISGDLIKKVLPAIIEPLTVCINECFMTGQFPDLLKVSKVVPIFKKGNPALAESYRPISLVPVFSKIVEKAVIHQLNQFFETNYFFSKFQFGFRRGLSTVDAVEVLVSEVLQGFGNHNSTLATLCDLTKAFDCVSHDILINKLQHYGITGVELKFFRSYLENRTQRVCLNHKFSETASIESGVPQGSVLGPFLFLVLINDLPCNVACKSVIFADDSTFFSSGRNTQTVLLEMGNYLDEASFWFNSNGLLQNNSKTQNILFTLSSQQLPSNKLSLQPDVKLLGITLDSKLSWVSHVNSVCSRLSRVIFLLNHLKKCVNKSHLKMAYFSFFHSIIIYGITLCTVMVKM</sequence>
<dbReference type="Pfam" id="PF03372">
    <property type="entry name" value="Exo_endo_phos"/>
    <property type="match status" value="1"/>
</dbReference>
<keyword evidence="1" id="KW-0812">Transmembrane</keyword>
<dbReference type="SUPFAM" id="SSF56219">
    <property type="entry name" value="DNase I-like"/>
    <property type="match status" value="1"/>
</dbReference>
<proteinExistence type="predicted"/>
<dbReference type="InterPro" id="IPR036691">
    <property type="entry name" value="Endo/exonu/phosph_ase_sf"/>
</dbReference>
<evidence type="ECO:0000313" key="4">
    <source>
        <dbReference type="EMBL" id="JAT34980.1"/>
    </source>
</evidence>
<dbReference type="InterPro" id="IPR043502">
    <property type="entry name" value="DNA/RNA_pol_sf"/>
</dbReference>
<dbReference type="CDD" id="cd01650">
    <property type="entry name" value="RT_nLTR_like"/>
    <property type="match status" value="1"/>
</dbReference>
<keyword evidence="1" id="KW-0472">Membrane</keyword>
<dbReference type="InterPro" id="IPR005135">
    <property type="entry name" value="Endo/exonuclease/phosphatase"/>
</dbReference>
<dbReference type="Gene3D" id="3.60.10.10">
    <property type="entry name" value="Endonuclease/exonuclease/phosphatase"/>
    <property type="match status" value="1"/>
</dbReference>
<reference evidence="4" key="1">
    <citation type="submission" date="2015-11" db="EMBL/GenBank/DDBJ databases">
        <title>De novo transcriptome assembly of four potential Pierce s Disease insect vectors from Arizona vineyards.</title>
        <authorList>
            <person name="Tassone E.E."/>
        </authorList>
    </citation>
    <scope>NUCLEOTIDE SEQUENCE</scope>
</reference>
<gene>
    <name evidence="4" type="ORF">g.46442</name>
    <name evidence="3" type="ORF">g.46451</name>
</gene>
<dbReference type="EMBL" id="GEBQ01018157">
    <property type="protein sequence ID" value="JAT21820.1"/>
    <property type="molecule type" value="Transcribed_RNA"/>
</dbReference>
<dbReference type="PROSITE" id="PS50878">
    <property type="entry name" value="RT_POL"/>
    <property type="match status" value="1"/>
</dbReference>